<dbReference type="GO" id="GO:0030150">
    <property type="term" value="P:protein import into mitochondrial matrix"/>
    <property type="evidence" value="ECO:0007669"/>
    <property type="project" value="TreeGrafter"/>
</dbReference>
<proteinExistence type="inferred from homology"/>
<keyword evidence="8 12" id="KW-0472">Membrane</keyword>
<dbReference type="EMBL" id="KV453842">
    <property type="protein sequence ID" value="ODV90361.1"/>
    <property type="molecule type" value="Genomic_DNA"/>
</dbReference>
<feature type="domain" description="Serine/threonine-protein kinase BSK1-like TPR repeats" evidence="13">
    <location>
        <begin position="81"/>
        <end position="154"/>
    </location>
</feature>
<feature type="transmembrane region" description="Helical" evidence="12">
    <location>
        <begin position="12"/>
        <end position="30"/>
    </location>
</feature>
<keyword evidence="5 10" id="KW-0802">TPR repeat</keyword>
<evidence type="ECO:0000256" key="10">
    <source>
        <dbReference type="PROSITE-ProRule" id="PRU00339"/>
    </source>
</evidence>
<keyword evidence="7" id="KW-0496">Mitochondrion</keyword>
<keyword evidence="4" id="KW-1000">Mitochondrion outer membrane</keyword>
<feature type="repeat" description="TPR" evidence="10">
    <location>
        <begin position="317"/>
        <end position="350"/>
    </location>
</feature>
<dbReference type="InterPro" id="IPR011990">
    <property type="entry name" value="TPR-like_helical_dom_sf"/>
</dbReference>
<evidence type="ECO:0000256" key="3">
    <source>
        <dbReference type="ARBA" id="ARBA00022737"/>
    </source>
</evidence>
<dbReference type="PROSITE" id="PS50293">
    <property type="entry name" value="TPR_REGION"/>
    <property type="match status" value="1"/>
</dbReference>
<dbReference type="GO" id="GO:0030943">
    <property type="term" value="F:mitochondrion targeting sequence binding"/>
    <property type="evidence" value="ECO:0007669"/>
    <property type="project" value="TreeGrafter"/>
</dbReference>
<evidence type="ECO:0000256" key="9">
    <source>
        <dbReference type="ARBA" id="ARBA00038030"/>
    </source>
</evidence>
<comment type="subcellular location">
    <subcellularLocation>
        <location evidence="1">Mitochondrion outer membrane</location>
        <topology evidence="1">Single-pass membrane protein</topology>
    </subcellularLocation>
</comment>
<evidence type="ECO:0000256" key="6">
    <source>
        <dbReference type="ARBA" id="ARBA00022989"/>
    </source>
</evidence>
<dbReference type="GO" id="GO:0008320">
    <property type="term" value="F:protein transmembrane transporter activity"/>
    <property type="evidence" value="ECO:0007669"/>
    <property type="project" value="TreeGrafter"/>
</dbReference>
<evidence type="ECO:0000256" key="4">
    <source>
        <dbReference type="ARBA" id="ARBA00022787"/>
    </source>
</evidence>
<gene>
    <name evidence="14" type="ORF">CANCADRAFT_31352</name>
</gene>
<evidence type="ECO:0000256" key="2">
    <source>
        <dbReference type="ARBA" id="ARBA00022692"/>
    </source>
</evidence>
<dbReference type="PROSITE" id="PS50005">
    <property type="entry name" value="TPR"/>
    <property type="match status" value="5"/>
</dbReference>
<dbReference type="Proteomes" id="UP000095023">
    <property type="component" value="Unassembled WGS sequence"/>
</dbReference>
<evidence type="ECO:0000259" key="13">
    <source>
        <dbReference type="Pfam" id="PF25575"/>
    </source>
</evidence>
<keyword evidence="15" id="KW-1185">Reference proteome</keyword>
<dbReference type="PANTHER" id="PTHR46208:SF1">
    <property type="entry name" value="MITOCHONDRIAL IMPORT RECEPTOR SUBUNIT TOM70"/>
    <property type="match status" value="1"/>
</dbReference>
<evidence type="ECO:0000256" key="12">
    <source>
        <dbReference type="SAM" id="Phobius"/>
    </source>
</evidence>
<evidence type="ECO:0000256" key="7">
    <source>
        <dbReference type="ARBA" id="ARBA00023128"/>
    </source>
</evidence>
<evidence type="ECO:0000256" key="1">
    <source>
        <dbReference type="ARBA" id="ARBA00004572"/>
    </source>
</evidence>
<dbReference type="InterPro" id="IPR058209">
    <property type="entry name" value="TPR_BSK1_C"/>
</dbReference>
<comment type="similarity">
    <text evidence="9">Belongs to the Tom70 family.</text>
</comment>
<dbReference type="Gene3D" id="1.25.40.10">
    <property type="entry name" value="Tetratricopeptide repeat domain"/>
    <property type="match status" value="2"/>
</dbReference>
<dbReference type="SUPFAM" id="SSF48452">
    <property type="entry name" value="TPR-like"/>
    <property type="match status" value="1"/>
</dbReference>
<keyword evidence="6 12" id="KW-1133">Transmembrane helix</keyword>
<protein>
    <recommendedName>
        <fullName evidence="13">Serine/threonine-protein kinase BSK1-like TPR repeats domain-containing protein</fullName>
    </recommendedName>
</protein>
<dbReference type="Pfam" id="PF25575">
    <property type="entry name" value="TPR_BSK1_C"/>
    <property type="match status" value="1"/>
</dbReference>
<dbReference type="PANTHER" id="PTHR46208">
    <property type="entry name" value="MITOCHONDRIAL IMPORT RECEPTOR SUBUNIT TOM70"/>
    <property type="match status" value="1"/>
</dbReference>
<sequence>MSSASFISEHKVVFTAVGLAALAGTGYYLYTSSRDATPKAPNSEKKSEKKKQKKSASSLSKSGIPPLEEIDPAAVPETEKADLALKVKDEGNAYFKKKDYTKAIEYYTKAIDLDPKNATYFSNRAACYMALKQYDEAIDDSTKAIAIDRYYVKALSRRANAYENVGRLADAINDYTVYAICQDFKDNYANESIDRVLKAYAEQEAVKISKEREPRLPSRSFVRGFMFSFHWPTIKFDDADTPDTANGQLKEAMKVVREPCTDEFYNKAAELVNTAIENGTTHLAFAKEFRGTMRFLSNDTEGALQDFNDALKMQESSSLYVKRANVVLEMGNPVAANADFEKAMAIDPKNPDIYFHQAQVHFLTNDFAPALEGYQKTIDLDPDFIMARIQLAVTNYKLGNVGDALREFQTTIKEYPDASEARLYFGEVLLDLQKFDKALEQFDGAMAIEERLYPTCMNCMPLLNKALTLFQINGVAASGPAKELCNKALAIDPLNDTALATLAQIALQEGKPEEAEKYFEKQLALVRSIPELTQVLMFLEATKSQTKLRENYPELAARIAAMNAQAALAAQAAPQAAPHA</sequence>
<name>A0A1E4TF10_9ASCO</name>
<organism evidence="14 15">
    <name type="scientific">Tortispora caseinolytica NRRL Y-17796</name>
    <dbReference type="NCBI Taxonomy" id="767744"/>
    <lineage>
        <taxon>Eukaryota</taxon>
        <taxon>Fungi</taxon>
        <taxon>Dikarya</taxon>
        <taxon>Ascomycota</taxon>
        <taxon>Saccharomycotina</taxon>
        <taxon>Trigonopsidomycetes</taxon>
        <taxon>Trigonopsidales</taxon>
        <taxon>Trigonopsidaceae</taxon>
        <taxon>Tortispora</taxon>
    </lineage>
</organism>
<evidence type="ECO:0000256" key="8">
    <source>
        <dbReference type="ARBA" id="ARBA00023136"/>
    </source>
</evidence>
<dbReference type="AlphaFoldDB" id="A0A1E4TF10"/>
<evidence type="ECO:0000256" key="5">
    <source>
        <dbReference type="ARBA" id="ARBA00022803"/>
    </source>
</evidence>
<dbReference type="OrthoDB" id="2942533at2759"/>
<keyword evidence="2 12" id="KW-0812">Transmembrane</keyword>
<keyword evidence="3" id="KW-0677">Repeat</keyword>
<dbReference type="Pfam" id="PF14559">
    <property type="entry name" value="TPR_19"/>
    <property type="match status" value="2"/>
</dbReference>
<dbReference type="InterPro" id="IPR019734">
    <property type="entry name" value="TPR_rpt"/>
</dbReference>
<dbReference type="Pfam" id="PF13432">
    <property type="entry name" value="TPR_16"/>
    <property type="match status" value="1"/>
</dbReference>
<reference evidence="15" key="1">
    <citation type="submission" date="2016-02" db="EMBL/GenBank/DDBJ databases">
        <title>Comparative genomics of biotechnologically important yeasts.</title>
        <authorList>
            <consortium name="DOE Joint Genome Institute"/>
            <person name="Riley R."/>
            <person name="Haridas S."/>
            <person name="Wolfe K.H."/>
            <person name="Lopes M.R."/>
            <person name="Hittinger C.T."/>
            <person name="Goker M."/>
            <person name="Salamov A."/>
            <person name="Wisecaver J."/>
            <person name="Long T.M."/>
            <person name="Aerts A.L."/>
            <person name="Barry K."/>
            <person name="Choi C."/>
            <person name="Clum A."/>
            <person name="Coughlan A.Y."/>
            <person name="Deshpande S."/>
            <person name="Douglass A.P."/>
            <person name="Hanson S.J."/>
            <person name="Klenk H.-P."/>
            <person name="Labutti K."/>
            <person name="Lapidus A."/>
            <person name="Lindquist E."/>
            <person name="Lipzen A."/>
            <person name="Meier-Kolthoff J.P."/>
            <person name="Ohm R.A."/>
            <person name="Otillar R.P."/>
            <person name="Pangilinan J."/>
            <person name="Peng Y."/>
            <person name="Rokas A."/>
            <person name="Rosa C.A."/>
            <person name="Scheuner C."/>
            <person name="Sibirny A.A."/>
            <person name="Slot J.C."/>
            <person name="Stielow J.B."/>
            <person name="Sun H."/>
            <person name="Kurtzman C.P."/>
            <person name="Blackwell M."/>
            <person name="Jeffries T.W."/>
            <person name="Grigoriev I.V."/>
        </authorList>
    </citation>
    <scope>NUCLEOTIDE SEQUENCE [LARGE SCALE GENOMIC DNA]</scope>
    <source>
        <strain evidence="15">NRRL Y-17796</strain>
    </source>
</reference>
<feature type="repeat" description="TPR" evidence="10">
    <location>
        <begin position="118"/>
        <end position="151"/>
    </location>
</feature>
<accession>A0A1E4TF10</accession>
<evidence type="ECO:0000256" key="11">
    <source>
        <dbReference type="SAM" id="MobiDB-lite"/>
    </source>
</evidence>
<feature type="repeat" description="TPR" evidence="10">
    <location>
        <begin position="84"/>
        <end position="117"/>
    </location>
</feature>
<dbReference type="SMART" id="SM00028">
    <property type="entry name" value="TPR"/>
    <property type="match status" value="9"/>
</dbReference>
<evidence type="ECO:0000313" key="15">
    <source>
        <dbReference type="Proteomes" id="UP000095023"/>
    </source>
</evidence>
<dbReference type="GO" id="GO:0005741">
    <property type="term" value="C:mitochondrial outer membrane"/>
    <property type="evidence" value="ECO:0007669"/>
    <property type="project" value="UniProtKB-SubCell"/>
</dbReference>
<feature type="repeat" description="TPR" evidence="10">
    <location>
        <begin position="419"/>
        <end position="452"/>
    </location>
</feature>
<dbReference type="GO" id="GO:0045039">
    <property type="term" value="P:protein insertion into mitochondrial inner membrane"/>
    <property type="evidence" value="ECO:0007669"/>
    <property type="project" value="TreeGrafter"/>
</dbReference>
<evidence type="ECO:0000313" key="14">
    <source>
        <dbReference type="EMBL" id="ODV90361.1"/>
    </source>
</evidence>
<feature type="repeat" description="TPR" evidence="10">
    <location>
        <begin position="351"/>
        <end position="384"/>
    </location>
</feature>
<feature type="region of interest" description="Disordered" evidence="11">
    <location>
        <begin position="35"/>
        <end position="71"/>
    </location>
</feature>